<dbReference type="Gene3D" id="2.60.120.590">
    <property type="entry name" value="Alpha-ketoglutarate-dependent dioxygenase AlkB-like"/>
    <property type="match status" value="1"/>
</dbReference>
<dbReference type="GO" id="GO:0035515">
    <property type="term" value="F:oxidative RNA demethylase activity"/>
    <property type="evidence" value="ECO:0007669"/>
    <property type="project" value="TreeGrafter"/>
</dbReference>
<reference evidence="6" key="1">
    <citation type="submission" date="2020-11" db="EMBL/GenBank/DDBJ databases">
        <authorList>
            <person name="Tran Van P."/>
        </authorList>
    </citation>
    <scope>NUCLEOTIDE SEQUENCE</scope>
</reference>
<feature type="binding site" evidence="5">
    <location>
        <position position="85"/>
    </location>
    <ligand>
        <name>Fe cation</name>
        <dbReference type="ChEBI" id="CHEBI:24875"/>
        <note>catalytic</note>
    </ligand>
</feature>
<keyword evidence="3" id="KW-0560">Oxidoreductase</keyword>
<organism evidence="6">
    <name type="scientific">Cyprideis torosa</name>
    <dbReference type="NCBI Taxonomy" id="163714"/>
    <lineage>
        <taxon>Eukaryota</taxon>
        <taxon>Metazoa</taxon>
        <taxon>Ecdysozoa</taxon>
        <taxon>Arthropoda</taxon>
        <taxon>Crustacea</taxon>
        <taxon>Oligostraca</taxon>
        <taxon>Ostracoda</taxon>
        <taxon>Podocopa</taxon>
        <taxon>Podocopida</taxon>
        <taxon>Cytherocopina</taxon>
        <taxon>Cytheroidea</taxon>
        <taxon>Cytherideidae</taxon>
        <taxon>Cyprideis</taxon>
    </lineage>
</organism>
<evidence type="ECO:0000313" key="6">
    <source>
        <dbReference type="EMBL" id="CAD7239446.1"/>
    </source>
</evidence>
<dbReference type="GO" id="GO:0005737">
    <property type="term" value="C:cytoplasm"/>
    <property type="evidence" value="ECO:0007669"/>
    <property type="project" value="TreeGrafter"/>
</dbReference>
<dbReference type="GO" id="GO:0008198">
    <property type="term" value="F:ferrous iron binding"/>
    <property type="evidence" value="ECO:0007669"/>
    <property type="project" value="TreeGrafter"/>
</dbReference>
<gene>
    <name evidence="6" type="ORF">CTOB1V02_LOCUS17261</name>
</gene>
<protein>
    <submittedName>
        <fullName evidence="6">Uncharacterized protein</fullName>
    </submittedName>
</protein>
<sequence length="131" mass="14333">MQTPGGHTMSVSLSGCGCYGWVSDRRGYRYTTTDPLTDKPWPVMPDIFRDLAIRAAARAGYPGFAPDACLINCYRPGTKMGLHQDKNERDFCAPIVSVSLGVPANFQFGGRQRTDKAQKIPLAHGDVVVWG</sequence>
<keyword evidence="2" id="KW-0223">Dioxygenase</keyword>
<dbReference type="EMBL" id="OB726225">
    <property type="protein sequence ID" value="CAD7239446.1"/>
    <property type="molecule type" value="Genomic_DNA"/>
</dbReference>
<keyword evidence="4 5" id="KW-0408">Iron</keyword>
<dbReference type="PANTHER" id="PTHR16557:SF2">
    <property type="entry name" value="NUCLEIC ACID DIOXYGENASE ALKBH1"/>
    <property type="match status" value="1"/>
</dbReference>
<dbReference type="OrthoDB" id="6614653at2759"/>
<feature type="non-terminal residue" evidence="6">
    <location>
        <position position="131"/>
    </location>
</feature>
<dbReference type="InterPro" id="IPR027450">
    <property type="entry name" value="AlkB-like"/>
</dbReference>
<dbReference type="InterPro" id="IPR037151">
    <property type="entry name" value="AlkB-like_sf"/>
</dbReference>
<evidence type="ECO:0000256" key="4">
    <source>
        <dbReference type="ARBA" id="ARBA00023004"/>
    </source>
</evidence>
<dbReference type="GO" id="GO:0035513">
    <property type="term" value="P:oxidative RNA demethylation"/>
    <property type="evidence" value="ECO:0007669"/>
    <property type="project" value="TreeGrafter"/>
</dbReference>
<dbReference type="InterPro" id="IPR004574">
    <property type="entry name" value="Alkb"/>
</dbReference>
<dbReference type="Pfam" id="PF13532">
    <property type="entry name" value="2OG-FeII_Oxy_2"/>
    <property type="match status" value="1"/>
</dbReference>
<evidence type="ECO:0000256" key="5">
    <source>
        <dbReference type="PIRSR" id="PIRSR604574-2"/>
    </source>
</evidence>
<dbReference type="PANTHER" id="PTHR16557">
    <property type="entry name" value="ALKYLATED DNA REPAIR PROTEIN ALKB-RELATED"/>
    <property type="match status" value="1"/>
</dbReference>
<proteinExistence type="predicted"/>
<feature type="binding site" evidence="5">
    <location>
        <position position="83"/>
    </location>
    <ligand>
        <name>Fe cation</name>
        <dbReference type="ChEBI" id="CHEBI:24875"/>
        <note>catalytic</note>
    </ligand>
</feature>
<evidence type="ECO:0000256" key="2">
    <source>
        <dbReference type="ARBA" id="ARBA00022964"/>
    </source>
</evidence>
<comment type="cofactor">
    <cofactor evidence="5">
        <name>Fe(2+)</name>
        <dbReference type="ChEBI" id="CHEBI:29033"/>
    </cofactor>
    <text evidence="5">Binds 1 Fe(2+) ion per subunit.</text>
</comment>
<accession>A0A7R8WWX2</accession>
<evidence type="ECO:0000256" key="3">
    <source>
        <dbReference type="ARBA" id="ARBA00023002"/>
    </source>
</evidence>
<dbReference type="SUPFAM" id="SSF51197">
    <property type="entry name" value="Clavaminate synthase-like"/>
    <property type="match status" value="1"/>
</dbReference>
<dbReference type="GO" id="GO:0035516">
    <property type="term" value="F:broad specificity oxidative DNA demethylase activity"/>
    <property type="evidence" value="ECO:0007669"/>
    <property type="project" value="TreeGrafter"/>
</dbReference>
<dbReference type="AlphaFoldDB" id="A0A7R8WWX2"/>
<keyword evidence="1 5" id="KW-0479">Metal-binding</keyword>
<evidence type="ECO:0000256" key="1">
    <source>
        <dbReference type="ARBA" id="ARBA00022723"/>
    </source>
</evidence>
<name>A0A7R8WWX2_9CRUS</name>